<protein>
    <submittedName>
        <fullName evidence="1">Uncharacterized protein</fullName>
    </submittedName>
</protein>
<evidence type="ECO:0000313" key="1">
    <source>
        <dbReference type="EMBL" id="SAL86764.1"/>
    </source>
</evidence>
<comment type="caution">
    <text evidence="1">The sequence shown here is derived from an EMBL/GenBank/DDBJ whole genome shotgun (WGS) entry which is preliminary data.</text>
</comment>
<name>A0A158L066_9BURK</name>
<dbReference type="AntiFam" id="ANF00077">
    <property type="entry name" value="Shadow ORF (opposite AtoC)"/>
</dbReference>
<organism evidence="1 2">
    <name type="scientific">Caballeronia choica</name>
    <dbReference type="NCBI Taxonomy" id="326476"/>
    <lineage>
        <taxon>Bacteria</taxon>
        <taxon>Pseudomonadati</taxon>
        <taxon>Pseudomonadota</taxon>
        <taxon>Betaproteobacteria</taxon>
        <taxon>Burkholderiales</taxon>
        <taxon>Burkholderiaceae</taxon>
        <taxon>Caballeronia</taxon>
    </lineage>
</organism>
<dbReference type="Proteomes" id="UP000054770">
    <property type="component" value="Unassembled WGS sequence"/>
</dbReference>
<evidence type="ECO:0000313" key="2">
    <source>
        <dbReference type="Proteomes" id="UP000054770"/>
    </source>
</evidence>
<proteinExistence type="predicted"/>
<dbReference type="AlphaFoldDB" id="A0A158L066"/>
<accession>A0A158L066</accession>
<keyword evidence="2" id="KW-1185">Reference proteome</keyword>
<dbReference type="EMBL" id="FCON02000243">
    <property type="protein sequence ID" value="SAL86764.1"/>
    <property type="molecule type" value="Genomic_DNA"/>
</dbReference>
<reference evidence="1" key="1">
    <citation type="submission" date="2016-01" db="EMBL/GenBank/DDBJ databases">
        <authorList>
            <person name="Peeters C."/>
        </authorList>
    </citation>
    <scope>NUCLEOTIDE SEQUENCE [LARGE SCALE GENOMIC DNA]</scope>
    <source>
        <strain evidence="1">LMG 22940</strain>
    </source>
</reference>
<dbReference type="AntiFam" id="ANF00203">
    <property type="entry name" value="Shadow ORF (opposite algB)"/>
</dbReference>
<gene>
    <name evidence="1" type="ORF">AWB68_08143</name>
</gene>
<sequence length="302" mass="33728">MAAEPLNFPLLQEAQQAGLAFERQIADFVQEQCAAVGRFHPADLALIGAGERPAFITEQLRLQQMGGNRTAIDRDERLAAPHRLFVNRHRGQFLAGARFARDEHRRVGHRDLADRAEQREHRVARADHLALGAASAPIFRLRIVQRHHAIRMADGVHNAIARGRQRDVVEAKITNQPAQVRLHDLVGMTGRDPADRRDRQHRLDRGQVARKLTVGEIEDAGGRLVEPSCALKALARVDLFDIPMAIFETRMQIAIECASHVIQFPDFPEHIVLSFALVMGEQYAFAPMTAKCTANVSPTLIV</sequence>